<dbReference type="AlphaFoldDB" id="A0A285LW74"/>
<dbReference type="STRING" id="1379680.GCA_001612615_01138"/>
<reference evidence="1 2" key="1">
    <citation type="submission" date="2017-09" db="EMBL/GenBank/DDBJ databases">
        <authorList>
            <person name="Ehlers B."/>
            <person name="Leendertz F.H."/>
        </authorList>
    </citation>
    <scope>NUCLEOTIDE SEQUENCE [LARGE SCALE GENOMIC DNA]</scope>
    <source>
        <strain evidence="1 2">DSM 45537</strain>
    </source>
</reference>
<dbReference type="RefSeq" id="WP_067780341.1">
    <property type="nucleotide sequence ID" value="NZ_JAMTCV010000023.1"/>
</dbReference>
<gene>
    <name evidence="1" type="ORF">SAMN04244553_6178</name>
</gene>
<organism evidence="1 2">
    <name type="scientific">Nocardia amikacinitolerans</name>
    <dbReference type="NCBI Taxonomy" id="756689"/>
    <lineage>
        <taxon>Bacteria</taxon>
        <taxon>Bacillati</taxon>
        <taxon>Actinomycetota</taxon>
        <taxon>Actinomycetes</taxon>
        <taxon>Mycobacteriales</taxon>
        <taxon>Nocardiaceae</taxon>
        <taxon>Nocardia</taxon>
    </lineage>
</organism>
<sequence>MTTIPARDDADYAEQRTLVHDADRHTGLDTRALHPLAERVRAAFDAADTTDRIDQAFITPLPDDDDYRLTN</sequence>
<accession>A0A285LW74</accession>
<dbReference type="EMBL" id="OBEG01000008">
    <property type="protein sequence ID" value="SNY89172.1"/>
    <property type="molecule type" value="Genomic_DNA"/>
</dbReference>
<dbReference type="Proteomes" id="UP000219565">
    <property type="component" value="Unassembled WGS sequence"/>
</dbReference>
<protein>
    <submittedName>
        <fullName evidence="1">Uncharacterized protein</fullName>
    </submittedName>
</protein>
<proteinExistence type="predicted"/>
<keyword evidence="2" id="KW-1185">Reference proteome</keyword>
<name>A0A285LW74_9NOCA</name>
<evidence type="ECO:0000313" key="1">
    <source>
        <dbReference type="EMBL" id="SNY89172.1"/>
    </source>
</evidence>
<evidence type="ECO:0000313" key="2">
    <source>
        <dbReference type="Proteomes" id="UP000219565"/>
    </source>
</evidence>